<comment type="caution">
    <text evidence="2">The sequence shown here is derived from an EMBL/GenBank/DDBJ whole genome shotgun (WGS) entry which is preliminary data.</text>
</comment>
<sequence length="286" mass="31054">MKEKLQNLKYFLKGRKLVGLLALLIIVAAVPVAVYLTQKVTRFQAPAADEFVDISFSPSSQTMPPNSVFRIMLSARTNNVSFARVVFSFDRTKVRLASEITTTPLLPDIIQKSTMAEANATGLATIVLAVPPSQTLPTGVIEFASFNLTKVSVIPNDRTSLLFLRSDTQDMQNMQIVTDESLTPTINITDASLTLNPAATPTPTPLPTITPAFTSTPTPIPTNTPTPTRIPTSTPIPTASPTQAPTPTIGSGCPTGQENPHWVFDEEYQLCYVDYTCGFSDLRCNF</sequence>
<organism evidence="2 3">
    <name type="scientific">Candidatus Woesebacteria bacterium GW2011_GWA1_39_12</name>
    <dbReference type="NCBI Taxonomy" id="1618549"/>
    <lineage>
        <taxon>Bacteria</taxon>
        <taxon>Candidatus Woeseibacteriota</taxon>
    </lineage>
</organism>
<gene>
    <name evidence="2" type="ORF">UT23_C0010G0011</name>
</gene>
<evidence type="ECO:0000313" key="2">
    <source>
        <dbReference type="EMBL" id="KKQ97615.1"/>
    </source>
</evidence>
<dbReference type="EMBL" id="LBWA01000010">
    <property type="protein sequence ID" value="KKQ97615.1"/>
    <property type="molecule type" value="Genomic_DNA"/>
</dbReference>
<evidence type="ECO:0000313" key="3">
    <source>
        <dbReference type="Proteomes" id="UP000034325"/>
    </source>
</evidence>
<reference evidence="2 3" key="1">
    <citation type="journal article" date="2015" name="Nature">
        <title>rRNA introns, odd ribosomes, and small enigmatic genomes across a large radiation of phyla.</title>
        <authorList>
            <person name="Brown C.T."/>
            <person name="Hug L.A."/>
            <person name="Thomas B.C."/>
            <person name="Sharon I."/>
            <person name="Castelle C.J."/>
            <person name="Singh A."/>
            <person name="Wilkins M.J."/>
            <person name="Williams K.H."/>
            <person name="Banfield J.F."/>
        </authorList>
    </citation>
    <scope>NUCLEOTIDE SEQUENCE [LARGE SCALE GENOMIC DNA]</scope>
</reference>
<feature type="region of interest" description="Disordered" evidence="1">
    <location>
        <begin position="209"/>
        <end position="246"/>
    </location>
</feature>
<feature type="compositionally biased region" description="Low complexity" evidence="1">
    <location>
        <begin position="225"/>
        <end position="246"/>
    </location>
</feature>
<dbReference type="AlphaFoldDB" id="A0A0G0MBA6"/>
<dbReference type="Proteomes" id="UP000034325">
    <property type="component" value="Unassembled WGS sequence"/>
</dbReference>
<protein>
    <recommendedName>
        <fullName evidence="4">Cohesin domain-containing protein</fullName>
    </recommendedName>
</protein>
<accession>A0A0G0MBA6</accession>
<evidence type="ECO:0008006" key="4">
    <source>
        <dbReference type="Google" id="ProtNLM"/>
    </source>
</evidence>
<evidence type="ECO:0000256" key="1">
    <source>
        <dbReference type="SAM" id="MobiDB-lite"/>
    </source>
</evidence>
<proteinExistence type="predicted"/>
<name>A0A0G0MBA6_9BACT</name>